<dbReference type="GO" id="GO:0004559">
    <property type="term" value="F:alpha-mannosidase activity"/>
    <property type="evidence" value="ECO:0007669"/>
    <property type="project" value="UniProtKB-EC"/>
</dbReference>
<dbReference type="GO" id="GO:0006013">
    <property type="term" value="P:mannose metabolic process"/>
    <property type="evidence" value="ECO:0007669"/>
    <property type="project" value="InterPro"/>
</dbReference>
<dbReference type="InterPro" id="IPR011330">
    <property type="entry name" value="Glyco_hydro/deAcase_b/a-brl"/>
</dbReference>
<dbReference type="GO" id="GO:0046872">
    <property type="term" value="F:metal ion binding"/>
    <property type="evidence" value="ECO:0007669"/>
    <property type="project" value="UniProtKB-KW"/>
</dbReference>
<dbReference type="SMART" id="SM00872">
    <property type="entry name" value="Alpha-mann_mid"/>
    <property type="match status" value="1"/>
</dbReference>
<evidence type="ECO:0000256" key="3">
    <source>
        <dbReference type="ARBA" id="ARBA00012752"/>
    </source>
</evidence>
<proteinExistence type="inferred from homology"/>
<sequence length="1115" mass="126300">MDSIRNRIKGILEAVGEQMLAARETVEPVKICAGDYAFSEKFDPADHVWRDFGRDETWGGKDLHYWFLAAVTVTAAMDGRQIRVILNTGATDIWNTDNPQVMAYVDGRLAGTMDLNHQELILSDHGRVGDTYAVGFYAYSGTPSYTNFFHLDAAAWCEEAARLYYDMKTVWEAADLLPEDHIERIDAMKALNGCANLLDLRSPGSEECIRSLTAAADYLEEQYYGNRRRNPVTVHSVGHTHIDVAWKWPLRQTRQKAVRSFNTVLNLMDRYPKYKFMMSQPQLYQFVKEEAPGVFERVKERIRDGRWEAEGAMWLEPDCNLSSGESLIRHILYGRKFFEEELGAPANEVLWLPDVFGYSAALPQIMKKSGLSYFMTTKLGWNEYNQFPHDTFLWRGIDGSEVLTYLISTRDYWTEGERRKKSPFSTTYNGRQNASQIMGTWQRYQDKDVSRDVLTCYGYGDGGGGPTEEMLEESRRLEGSVAECPAVRQTHVKEFFHLLEERLDRDRLSVWSGELYLEYHRGTYTSMAKNKKYNRLCEFLNGETEKWSVLAGLLDASYRYPGKELEKNWKLLLLNQFHDILPGSSVKEVYEDSDRQYRELIESDTALMDEARKTILACLGAERAENAGGAKENETFGNCGPAKRLAVFNPLSFSRTGIVEIGECGESDCIRGLVFQRAADGTMLYLAEAAPLGVSILGGDTIGEVIGEVIGDTNGKEASESVKEASESAADVRLDGLSCAVSNVFKSITTSGDGQLKGLTTPFYETEFDENGEISRLVDLREKRSLIKEGETGNRLVVYEDRPMEFDAWNIDDYYREKSWPLTGLVSIEVLENGPVRGSVLVKRRFMDSVLEQMICFYGHTARIDFKTKVSWRQHQLLLRTAFPLDILCNEADYEIQFGSVRRPTHENTSWDRARFEVCAHKWADMAEPGYGAALLNDCKYGYGIHDSVMSLTLIKSGIFPNPEADQGLHEFTYSLFPHRGDFREGGVVREAYRLNCPLIGIAVRKEGTENVSILEIDEENVLADTVKMAEDNSGVIIRLYEAWGKRTNVHMRVRKEAGTVVRECSCMEYEEHELEEAAAAEGASGSVSAEAGKDGLCLEFQMKPYEIKTLKFSK</sequence>
<dbReference type="InterPro" id="IPR011682">
    <property type="entry name" value="Glyco_hydro_38_C"/>
</dbReference>
<accession>A0A3E3DM97</accession>
<keyword evidence="4" id="KW-0479">Metal-binding</keyword>
<comment type="caution">
    <text evidence="8">The sequence shown here is derived from an EMBL/GenBank/DDBJ whole genome shotgun (WGS) entry which is preliminary data.</text>
</comment>
<reference evidence="8 9" key="1">
    <citation type="submission" date="2018-08" db="EMBL/GenBank/DDBJ databases">
        <title>A genome reference for cultivated species of the human gut microbiota.</title>
        <authorList>
            <person name="Zou Y."/>
            <person name="Xue W."/>
            <person name="Luo G."/>
        </authorList>
    </citation>
    <scope>NUCLEOTIDE SEQUENCE [LARGE SCALE GENOMIC DNA]</scope>
    <source>
        <strain evidence="8 9">AF19-13AC</strain>
    </source>
</reference>
<dbReference type="InterPro" id="IPR037094">
    <property type="entry name" value="Glyco_hydro_38_cen_sf"/>
</dbReference>
<comment type="similarity">
    <text evidence="2">Belongs to the glycosyl hydrolase 38 family.</text>
</comment>
<keyword evidence="5" id="KW-0378">Hydrolase</keyword>
<dbReference type="Proteomes" id="UP000261023">
    <property type="component" value="Unassembled WGS sequence"/>
</dbReference>
<evidence type="ECO:0000256" key="1">
    <source>
        <dbReference type="ARBA" id="ARBA00000365"/>
    </source>
</evidence>
<dbReference type="EC" id="3.2.1.24" evidence="3"/>
<dbReference type="OrthoDB" id="9772207at2"/>
<dbReference type="EMBL" id="QTJW01000007">
    <property type="protein sequence ID" value="RGD70420.1"/>
    <property type="molecule type" value="Genomic_DNA"/>
</dbReference>
<evidence type="ECO:0000256" key="4">
    <source>
        <dbReference type="ARBA" id="ARBA00022723"/>
    </source>
</evidence>
<dbReference type="Gene3D" id="3.20.110.10">
    <property type="entry name" value="Glycoside hydrolase 38, N terminal domain"/>
    <property type="match status" value="1"/>
</dbReference>
<comment type="catalytic activity">
    <reaction evidence="1">
        <text>Hydrolysis of terminal, non-reducing alpha-D-mannose residues in alpha-D-mannosides.</text>
        <dbReference type="EC" id="3.2.1.24"/>
    </reaction>
</comment>
<dbReference type="GO" id="GO:0009313">
    <property type="term" value="P:oligosaccharide catabolic process"/>
    <property type="evidence" value="ECO:0007669"/>
    <property type="project" value="TreeGrafter"/>
</dbReference>
<evidence type="ECO:0000256" key="2">
    <source>
        <dbReference type="ARBA" id="ARBA00009792"/>
    </source>
</evidence>
<dbReference type="CDD" id="cd10789">
    <property type="entry name" value="GH38N_AMII_ER_cytosolic"/>
    <property type="match status" value="1"/>
</dbReference>
<feature type="domain" description="Glycoside hydrolase family 38 central" evidence="7">
    <location>
        <begin position="518"/>
        <end position="597"/>
    </location>
</feature>
<evidence type="ECO:0000313" key="9">
    <source>
        <dbReference type="Proteomes" id="UP000261023"/>
    </source>
</evidence>
<evidence type="ECO:0000256" key="5">
    <source>
        <dbReference type="ARBA" id="ARBA00022801"/>
    </source>
</evidence>
<dbReference type="SUPFAM" id="SSF74650">
    <property type="entry name" value="Galactose mutarotase-like"/>
    <property type="match status" value="1"/>
</dbReference>
<dbReference type="Pfam" id="PF17677">
    <property type="entry name" value="Glyco_hydro38C2"/>
    <property type="match status" value="1"/>
</dbReference>
<evidence type="ECO:0000259" key="7">
    <source>
        <dbReference type="SMART" id="SM00872"/>
    </source>
</evidence>
<dbReference type="InterPro" id="IPR041147">
    <property type="entry name" value="GH38_C"/>
</dbReference>
<dbReference type="InterPro" id="IPR027291">
    <property type="entry name" value="Glyco_hydro_38_N_sf"/>
</dbReference>
<dbReference type="FunFam" id="1.20.1270.50:FF:000004">
    <property type="entry name" value="alpha-mannosidase 2C1 isoform X1"/>
    <property type="match status" value="1"/>
</dbReference>
<organism evidence="8 9">
    <name type="scientific">Hungatella hathewayi</name>
    <dbReference type="NCBI Taxonomy" id="154046"/>
    <lineage>
        <taxon>Bacteria</taxon>
        <taxon>Bacillati</taxon>
        <taxon>Bacillota</taxon>
        <taxon>Clostridia</taxon>
        <taxon>Lachnospirales</taxon>
        <taxon>Lachnospiraceae</taxon>
        <taxon>Hungatella</taxon>
    </lineage>
</organism>
<dbReference type="RefSeq" id="WP_029466849.1">
    <property type="nucleotide sequence ID" value="NZ_QTJW01000007.1"/>
</dbReference>
<protein>
    <recommendedName>
        <fullName evidence="3">alpha-mannosidase</fullName>
        <ecNumber evidence="3">3.2.1.24</ecNumber>
    </recommendedName>
</protein>
<dbReference type="SUPFAM" id="SSF88688">
    <property type="entry name" value="Families 57/38 glycoside transferase middle domain"/>
    <property type="match status" value="1"/>
</dbReference>
<dbReference type="Gene3D" id="2.60.40.2220">
    <property type="match status" value="1"/>
</dbReference>
<dbReference type="AlphaFoldDB" id="A0A3E3DM97"/>
<dbReference type="SUPFAM" id="SSF88713">
    <property type="entry name" value="Glycoside hydrolase/deacetylase"/>
    <property type="match status" value="1"/>
</dbReference>
<dbReference type="Gene3D" id="1.20.1270.50">
    <property type="entry name" value="Glycoside hydrolase family 38, central domain"/>
    <property type="match status" value="1"/>
</dbReference>
<dbReference type="Pfam" id="PF07748">
    <property type="entry name" value="Glyco_hydro_38C"/>
    <property type="match status" value="1"/>
</dbReference>
<dbReference type="InterPro" id="IPR011013">
    <property type="entry name" value="Gal_mutarotase_sf_dom"/>
</dbReference>
<keyword evidence="6" id="KW-0326">Glycosidase</keyword>
<gene>
    <name evidence="8" type="ORF">DWX31_12150</name>
</gene>
<dbReference type="FunFam" id="3.20.110.10:FF:000002">
    <property type="entry name" value="alpha-mannosidase 2C1 isoform X1"/>
    <property type="match status" value="1"/>
</dbReference>
<name>A0A3E3DM97_9FIRM</name>
<dbReference type="InterPro" id="IPR028995">
    <property type="entry name" value="Glyco_hydro_57/38_cen_sf"/>
</dbReference>
<dbReference type="PANTHER" id="PTHR46017:SF1">
    <property type="entry name" value="ALPHA-MANNOSIDASE 2C1"/>
    <property type="match status" value="1"/>
</dbReference>
<dbReference type="Gene3D" id="2.70.98.30">
    <property type="entry name" value="Golgi alpha-mannosidase II, domain 4"/>
    <property type="match status" value="1"/>
</dbReference>
<dbReference type="Pfam" id="PF09261">
    <property type="entry name" value="Alpha-mann_mid"/>
    <property type="match status" value="1"/>
</dbReference>
<dbReference type="PANTHER" id="PTHR46017">
    <property type="entry name" value="ALPHA-MANNOSIDASE 2C1"/>
    <property type="match status" value="1"/>
</dbReference>
<evidence type="ECO:0000256" key="6">
    <source>
        <dbReference type="ARBA" id="ARBA00023295"/>
    </source>
</evidence>
<dbReference type="FunFam" id="2.70.98.30:FF:000001">
    <property type="entry name" value="alpha-mannosidase 2C1 isoform X2"/>
    <property type="match status" value="1"/>
</dbReference>
<dbReference type="GO" id="GO:0030246">
    <property type="term" value="F:carbohydrate binding"/>
    <property type="evidence" value="ECO:0007669"/>
    <property type="project" value="InterPro"/>
</dbReference>
<dbReference type="InterPro" id="IPR000602">
    <property type="entry name" value="Glyco_hydro_38_N"/>
</dbReference>
<dbReference type="InterPro" id="IPR015341">
    <property type="entry name" value="Glyco_hydro_38_cen"/>
</dbReference>
<dbReference type="Pfam" id="PF01074">
    <property type="entry name" value="Glyco_hydro_38N"/>
    <property type="match status" value="1"/>
</dbReference>
<evidence type="ECO:0000313" key="8">
    <source>
        <dbReference type="EMBL" id="RGD70420.1"/>
    </source>
</evidence>